<dbReference type="PANTHER" id="PTHR37984:SF5">
    <property type="entry name" value="PROTEIN NYNRIN-LIKE"/>
    <property type="match status" value="1"/>
</dbReference>
<feature type="domain" description="Integrase zinc-binding" evidence="3">
    <location>
        <begin position="232"/>
        <end position="270"/>
    </location>
</feature>
<comment type="caution">
    <text evidence="4">The sequence shown here is derived from an EMBL/GenBank/DDBJ whole genome shotgun (WGS) entry which is preliminary data.</text>
</comment>
<dbReference type="InterPro" id="IPR041577">
    <property type="entry name" value="RT_RNaseH_2"/>
</dbReference>
<dbReference type="Pfam" id="PF17919">
    <property type="entry name" value="RT_RNaseH_2"/>
    <property type="match status" value="1"/>
</dbReference>
<proteinExistence type="predicted"/>
<dbReference type="PANTHER" id="PTHR37984">
    <property type="entry name" value="PROTEIN CBG26694"/>
    <property type="match status" value="1"/>
</dbReference>
<dbReference type="Pfam" id="PF17921">
    <property type="entry name" value="Integrase_H2C2"/>
    <property type="match status" value="1"/>
</dbReference>
<accession>A0A9Q3HLQ9</accession>
<dbReference type="EMBL" id="AVOT02019616">
    <property type="protein sequence ID" value="MBW0507309.1"/>
    <property type="molecule type" value="Genomic_DNA"/>
</dbReference>
<feature type="domain" description="Reverse transcriptase/retrotransposon-derived protein RNase H-like" evidence="2">
    <location>
        <begin position="38"/>
        <end position="120"/>
    </location>
</feature>
<sequence>MQYFLGVSSYYRNHIKTFSHITSSLHKVCSKDVVFEITKERRDAYERIKHELNNAPVFILPDFEPPFKLYIDAACSQGLGAALHQRQIVDGEPREGLICYISRKLKDSEARYGATKTECLYRRKNFRLSEWAPESGTPDSEDTEPEGEKTPILGISFSELHNEFFSLIMRNYAKRKQCSILLQLLQQKNRSPELESQLEEPWLRDYTDDHFFLMDGLLYHREKHISALIEIDRDHIFLILQQCHDCPYMGHMSKDRTKERVKSTAWWPQWE</sequence>
<organism evidence="4 5">
    <name type="scientific">Austropuccinia psidii MF-1</name>
    <dbReference type="NCBI Taxonomy" id="1389203"/>
    <lineage>
        <taxon>Eukaryota</taxon>
        <taxon>Fungi</taxon>
        <taxon>Dikarya</taxon>
        <taxon>Basidiomycota</taxon>
        <taxon>Pucciniomycotina</taxon>
        <taxon>Pucciniomycetes</taxon>
        <taxon>Pucciniales</taxon>
        <taxon>Sphaerophragmiaceae</taxon>
        <taxon>Austropuccinia</taxon>
    </lineage>
</organism>
<dbReference type="AlphaFoldDB" id="A0A9Q3HLQ9"/>
<reference evidence="4" key="1">
    <citation type="submission" date="2021-03" db="EMBL/GenBank/DDBJ databases">
        <title>Draft genome sequence of rust myrtle Austropuccinia psidii MF-1, a brazilian biotype.</title>
        <authorList>
            <person name="Quecine M.C."/>
            <person name="Pachon D.M.R."/>
            <person name="Bonatelli M.L."/>
            <person name="Correr F.H."/>
            <person name="Franceschini L.M."/>
            <person name="Leite T.F."/>
            <person name="Margarido G.R.A."/>
            <person name="Almeida C.A."/>
            <person name="Ferrarezi J.A."/>
            <person name="Labate C.A."/>
        </authorList>
    </citation>
    <scope>NUCLEOTIDE SEQUENCE</scope>
    <source>
        <strain evidence="4">MF-1</strain>
    </source>
</reference>
<keyword evidence="5" id="KW-1185">Reference proteome</keyword>
<dbReference type="InterPro" id="IPR043502">
    <property type="entry name" value="DNA/RNA_pol_sf"/>
</dbReference>
<evidence type="ECO:0000256" key="1">
    <source>
        <dbReference type="ARBA" id="ARBA00023268"/>
    </source>
</evidence>
<dbReference type="OrthoDB" id="2595244at2759"/>
<keyword evidence="1" id="KW-0511">Multifunctional enzyme</keyword>
<evidence type="ECO:0008006" key="6">
    <source>
        <dbReference type="Google" id="ProtNLM"/>
    </source>
</evidence>
<evidence type="ECO:0000313" key="4">
    <source>
        <dbReference type="EMBL" id="MBW0507309.1"/>
    </source>
</evidence>
<protein>
    <recommendedName>
        <fullName evidence="6">Reverse transcriptase/retrotransposon-derived protein RNase H-like domain-containing protein</fullName>
    </recommendedName>
</protein>
<dbReference type="GO" id="GO:0003824">
    <property type="term" value="F:catalytic activity"/>
    <property type="evidence" value="ECO:0007669"/>
    <property type="project" value="UniProtKB-KW"/>
</dbReference>
<dbReference type="SUPFAM" id="SSF56672">
    <property type="entry name" value="DNA/RNA polymerases"/>
    <property type="match status" value="1"/>
</dbReference>
<dbReference type="Proteomes" id="UP000765509">
    <property type="component" value="Unassembled WGS sequence"/>
</dbReference>
<dbReference type="Gene3D" id="3.30.70.270">
    <property type="match status" value="1"/>
</dbReference>
<dbReference type="InterPro" id="IPR043128">
    <property type="entry name" value="Rev_trsase/Diguanyl_cyclase"/>
</dbReference>
<evidence type="ECO:0000259" key="2">
    <source>
        <dbReference type="Pfam" id="PF17919"/>
    </source>
</evidence>
<evidence type="ECO:0000313" key="5">
    <source>
        <dbReference type="Proteomes" id="UP000765509"/>
    </source>
</evidence>
<evidence type="ECO:0000259" key="3">
    <source>
        <dbReference type="Pfam" id="PF17921"/>
    </source>
</evidence>
<dbReference type="InterPro" id="IPR050951">
    <property type="entry name" value="Retrovirus_Pol_polyprotein"/>
</dbReference>
<name>A0A9Q3HLQ9_9BASI</name>
<dbReference type="InterPro" id="IPR041588">
    <property type="entry name" value="Integrase_H2C2"/>
</dbReference>
<gene>
    <name evidence="4" type="ORF">O181_047024</name>
</gene>
<dbReference type="Gene3D" id="1.10.340.70">
    <property type="match status" value="1"/>
</dbReference>